<dbReference type="Gene3D" id="3.40.50.720">
    <property type="entry name" value="NAD(P)-binding Rossmann-like Domain"/>
    <property type="match status" value="1"/>
</dbReference>
<reference evidence="14 15" key="1">
    <citation type="submission" date="2020-08" db="EMBL/GenBank/DDBJ databases">
        <title>Genomic Encyclopedia of Type Strains, Phase IV (KMG-IV): sequencing the most valuable type-strain genomes for metagenomic binning, comparative biology and taxonomic classification.</title>
        <authorList>
            <person name="Goeker M."/>
        </authorList>
    </citation>
    <scope>NUCLEOTIDE SEQUENCE [LARGE SCALE GENOMIC DNA]</scope>
    <source>
        <strain evidence="14 15">DSM 14552</strain>
    </source>
</reference>
<evidence type="ECO:0000256" key="8">
    <source>
        <dbReference type="ARBA" id="ARBA00032024"/>
    </source>
</evidence>
<accession>A0A7W5ZUW7</accession>
<protein>
    <recommendedName>
        <fullName evidence="4 10">2-dehydropantoate 2-reductase</fullName>
        <ecNumber evidence="3 10">1.1.1.169</ecNumber>
    </recommendedName>
    <alternativeName>
        <fullName evidence="8 10">Ketopantoate reductase</fullName>
    </alternativeName>
</protein>
<evidence type="ECO:0000256" key="7">
    <source>
        <dbReference type="ARBA" id="ARBA00023002"/>
    </source>
</evidence>
<dbReference type="RefSeq" id="WP_183612690.1">
    <property type="nucleotide sequence ID" value="NZ_JACICY010000003.1"/>
</dbReference>
<dbReference type="Pfam" id="PF08546">
    <property type="entry name" value="ApbA_C"/>
    <property type="match status" value="1"/>
</dbReference>
<dbReference type="InterPro" id="IPR013332">
    <property type="entry name" value="KPR_N"/>
</dbReference>
<feature type="domain" description="Ketopantoate reductase C-terminal" evidence="13">
    <location>
        <begin position="190"/>
        <end position="310"/>
    </location>
</feature>
<dbReference type="InterPro" id="IPR013328">
    <property type="entry name" value="6PGD_dom2"/>
</dbReference>
<feature type="domain" description="Ketopantoate reductase N-terminal" evidence="12">
    <location>
        <begin position="17"/>
        <end position="164"/>
    </location>
</feature>
<dbReference type="GO" id="GO:0005737">
    <property type="term" value="C:cytoplasm"/>
    <property type="evidence" value="ECO:0007669"/>
    <property type="project" value="TreeGrafter"/>
</dbReference>
<dbReference type="PANTHER" id="PTHR21708:SF26">
    <property type="entry name" value="2-DEHYDROPANTOATE 2-REDUCTASE"/>
    <property type="match status" value="1"/>
</dbReference>
<dbReference type="InterPro" id="IPR013752">
    <property type="entry name" value="KPA_reductase"/>
</dbReference>
<proteinExistence type="inferred from homology"/>
<comment type="catalytic activity">
    <reaction evidence="9 10">
        <text>(R)-pantoate + NADP(+) = 2-dehydropantoate + NADPH + H(+)</text>
        <dbReference type="Rhea" id="RHEA:16233"/>
        <dbReference type="ChEBI" id="CHEBI:11561"/>
        <dbReference type="ChEBI" id="CHEBI:15378"/>
        <dbReference type="ChEBI" id="CHEBI:15980"/>
        <dbReference type="ChEBI" id="CHEBI:57783"/>
        <dbReference type="ChEBI" id="CHEBI:58349"/>
        <dbReference type="EC" id="1.1.1.169"/>
    </reaction>
</comment>
<dbReference type="EC" id="1.1.1.169" evidence="3 10"/>
<dbReference type="UniPathway" id="UPA00028">
    <property type="reaction ID" value="UER00004"/>
</dbReference>
<comment type="pathway">
    <text evidence="1 10">Cofactor biosynthesis; (R)-pantothenate biosynthesis; (R)-pantoate from 3-methyl-2-oxobutanoate: step 2/2.</text>
</comment>
<evidence type="ECO:0000256" key="3">
    <source>
        <dbReference type="ARBA" id="ARBA00013014"/>
    </source>
</evidence>
<gene>
    <name evidence="14" type="ORF">GGQ88_001689</name>
</gene>
<dbReference type="Pfam" id="PF02558">
    <property type="entry name" value="ApbA"/>
    <property type="match status" value="1"/>
</dbReference>
<comment type="caution">
    <text evidence="14">The sequence shown here is derived from an EMBL/GenBank/DDBJ whole genome shotgun (WGS) entry which is preliminary data.</text>
</comment>
<keyword evidence="7 10" id="KW-0560">Oxidoreductase</keyword>
<name>A0A7W5ZUW7_9SPHN</name>
<evidence type="ECO:0000259" key="12">
    <source>
        <dbReference type="Pfam" id="PF02558"/>
    </source>
</evidence>
<comment type="function">
    <text evidence="10">Catalyzes the NADPH-dependent reduction of ketopantoate into pantoic acid.</text>
</comment>
<evidence type="ECO:0000256" key="5">
    <source>
        <dbReference type="ARBA" id="ARBA00022655"/>
    </source>
</evidence>
<evidence type="ECO:0000256" key="10">
    <source>
        <dbReference type="RuleBase" id="RU362068"/>
    </source>
</evidence>
<dbReference type="Proteomes" id="UP000562395">
    <property type="component" value="Unassembled WGS sequence"/>
</dbReference>
<dbReference type="GO" id="GO:0008677">
    <property type="term" value="F:2-dehydropantoate 2-reductase activity"/>
    <property type="evidence" value="ECO:0007669"/>
    <property type="project" value="UniProtKB-EC"/>
</dbReference>
<dbReference type="InterPro" id="IPR036291">
    <property type="entry name" value="NAD(P)-bd_dom_sf"/>
</dbReference>
<dbReference type="Gene3D" id="1.10.1040.10">
    <property type="entry name" value="N-(1-d-carboxylethyl)-l-norvaline Dehydrogenase, domain 2"/>
    <property type="match status" value="1"/>
</dbReference>
<evidence type="ECO:0000256" key="4">
    <source>
        <dbReference type="ARBA" id="ARBA00019465"/>
    </source>
</evidence>
<dbReference type="InterPro" id="IPR008927">
    <property type="entry name" value="6-PGluconate_DH-like_C_sf"/>
</dbReference>
<organism evidence="14 15">
    <name type="scientific">Novosphingobium hassiacum</name>
    <dbReference type="NCBI Taxonomy" id="173676"/>
    <lineage>
        <taxon>Bacteria</taxon>
        <taxon>Pseudomonadati</taxon>
        <taxon>Pseudomonadota</taxon>
        <taxon>Alphaproteobacteria</taxon>
        <taxon>Sphingomonadales</taxon>
        <taxon>Sphingomonadaceae</taxon>
        <taxon>Novosphingobium</taxon>
    </lineage>
</organism>
<dbReference type="SUPFAM" id="SSF48179">
    <property type="entry name" value="6-phosphogluconate dehydrogenase C-terminal domain-like"/>
    <property type="match status" value="1"/>
</dbReference>
<dbReference type="InterPro" id="IPR003710">
    <property type="entry name" value="ApbA"/>
</dbReference>
<dbReference type="AlphaFoldDB" id="A0A7W5ZUW7"/>
<dbReference type="PANTHER" id="PTHR21708">
    <property type="entry name" value="PROBABLE 2-DEHYDROPANTOATE 2-REDUCTASE"/>
    <property type="match status" value="1"/>
</dbReference>
<keyword evidence="5 10" id="KW-0566">Pantothenate biosynthesis</keyword>
<dbReference type="EMBL" id="JACICY010000003">
    <property type="protein sequence ID" value="MBB3860423.1"/>
    <property type="molecule type" value="Genomic_DNA"/>
</dbReference>
<evidence type="ECO:0000256" key="6">
    <source>
        <dbReference type="ARBA" id="ARBA00022857"/>
    </source>
</evidence>
<evidence type="ECO:0000256" key="2">
    <source>
        <dbReference type="ARBA" id="ARBA00007870"/>
    </source>
</evidence>
<dbReference type="NCBIfam" id="TIGR00745">
    <property type="entry name" value="apbA_panE"/>
    <property type="match status" value="1"/>
</dbReference>
<evidence type="ECO:0000256" key="1">
    <source>
        <dbReference type="ARBA" id="ARBA00004994"/>
    </source>
</evidence>
<dbReference type="GO" id="GO:0015940">
    <property type="term" value="P:pantothenate biosynthetic process"/>
    <property type="evidence" value="ECO:0007669"/>
    <property type="project" value="UniProtKB-UniPathway"/>
</dbReference>
<evidence type="ECO:0000259" key="13">
    <source>
        <dbReference type="Pfam" id="PF08546"/>
    </source>
</evidence>
<sequence>MDRQPSMPGASDFSGDVLVVGAGALGGYIASRLAESGQRVAVVARGQRRENIAQHGIVLDMANRRHVVGVKCHDSTATAAAADLVVLATKYANLAEVLAELAGWDKPPRAVLTLQNGVDAPDLAATKLPATQVLAGRVHGFFELVDSVVVHAGVPPEIAFGPWRSAGDAESDLLAVRLAAAGIPFCRPTDIASALWEKFLLASAIGGVGAATGVPVGRLRESPESWSLLSCAMQEIRELAEARGVRLPEGCVDKTLEFVASFPPEATSSLQRDLLERRESEYATLTGAVVRMGRESGLHQPAHDRIVGLLIGNGSLRAEDGPSTPPQKSYTFRT</sequence>
<keyword evidence="15" id="KW-1185">Reference proteome</keyword>
<evidence type="ECO:0000313" key="14">
    <source>
        <dbReference type="EMBL" id="MBB3860423.1"/>
    </source>
</evidence>
<comment type="similarity">
    <text evidence="2 10">Belongs to the ketopantoate reductase family.</text>
</comment>
<keyword evidence="6 10" id="KW-0521">NADP</keyword>
<evidence type="ECO:0000313" key="15">
    <source>
        <dbReference type="Proteomes" id="UP000562395"/>
    </source>
</evidence>
<evidence type="ECO:0000256" key="9">
    <source>
        <dbReference type="ARBA" id="ARBA00048793"/>
    </source>
</evidence>
<dbReference type="SUPFAM" id="SSF51735">
    <property type="entry name" value="NAD(P)-binding Rossmann-fold domains"/>
    <property type="match status" value="1"/>
</dbReference>
<evidence type="ECO:0000256" key="11">
    <source>
        <dbReference type="SAM" id="MobiDB-lite"/>
    </source>
</evidence>
<dbReference type="InterPro" id="IPR051402">
    <property type="entry name" value="KPR-Related"/>
</dbReference>
<feature type="region of interest" description="Disordered" evidence="11">
    <location>
        <begin position="314"/>
        <end position="334"/>
    </location>
</feature>